<dbReference type="SUPFAM" id="SSF56059">
    <property type="entry name" value="Glutathione synthetase ATP-binding domain-like"/>
    <property type="match status" value="1"/>
</dbReference>
<evidence type="ECO:0000256" key="6">
    <source>
        <dbReference type="SAM" id="MobiDB-lite"/>
    </source>
</evidence>
<dbReference type="Gene3D" id="3.30.470.20">
    <property type="entry name" value="ATP-grasp fold, B domain"/>
    <property type="match status" value="1"/>
</dbReference>
<dbReference type="InterPro" id="IPR013815">
    <property type="entry name" value="ATP_grasp_subdomain_1"/>
</dbReference>
<evidence type="ECO:0000256" key="1">
    <source>
        <dbReference type="ARBA" id="ARBA00022598"/>
    </source>
</evidence>
<gene>
    <name evidence="8" type="ORF">AQI95_11655</name>
</gene>
<dbReference type="Pfam" id="PF02222">
    <property type="entry name" value="ATP-grasp"/>
    <property type="match status" value="1"/>
</dbReference>
<dbReference type="STRING" id="67386.AQI95_11655"/>
<reference evidence="8 9" key="1">
    <citation type="submission" date="2015-10" db="EMBL/GenBank/DDBJ databases">
        <title>Draft genome sequence of Streptomyces yokosukanensis DSM 40224, type strain for the species Streptomyces yokosukanensis.</title>
        <authorList>
            <person name="Ruckert C."/>
            <person name="Winkler A."/>
            <person name="Kalinowski J."/>
            <person name="Kampfer P."/>
            <person name="Glaeser S."/>
        </authorList>
    </citation>
    <scope>NUCLEOTIDE SEQUENCE [LARGE SCALE GENOMIC DNA]</scope>
    <source>
        <strain evidence="8 9">DSM 40224</strain>
    </source>
</reference>
<dbReference type="OrthoDB" id="3428978at2"/>
<keyword evidence="1" id="KW-0436">Ligase</keyword>
<evidence type="ECO:0000313" key="9">
    <source>
        <dbReference type="Proteomes" id="UP000053127"/>
    </source>
</evidence>
<dbReference type="GO" id="GO:0006164">
    <property type="term" value="P:purine nucleotide biosynthetic process"/>
    <property type="evidence" value="ECO:0007669"/>
    <property type="project" value="UniProtKB-KW"/>
</dbReference>
<dbReference type="PANTHER" id="PTHR43585">
    <property type="entry name" value="FUMIPYRROLE BIOSYNTHESIS PROTEIN C"/>
    <property type="match status" value="1"/>
</dbReference>
<evidence type="ECO:0000256" key="2">
    <source>
        <dbReference type="ARBA" id="ARBA00022741"/>
    </source>
</evidence>
<sequence length="444" mass="48074">MKILIVNRWDDDHQSDYASRIDHERHQVSYVTVPKHVPRIPASAEHIQVVPDLADPEPVIAAAVAAHRAGGPFDKLLALSEFDLLTGATIRERLGIPGPGTEDVLVFRDKTRMKARVAEAGLRVPRFREITSVEEAEAFRAELDGPVVVKPRTGAASVGTFVIRPQDDLAAVLRETDLGDYEIEEFVQGPVWHLDGLMADNRMIFGRASRYMDTCYGFSQGRPLGSVVRTGPEADALLAFAEACLRALGLDRGAFHFELIQTTTGPVFLEVGARFGGGEIPWVFQDVYGVDLIGDWIRLELGEPPVTLPPADRPDTEHGGFLLVPEPRGKRLVSRPSMVGTVPGLYAEELPAAGHEFDGKGGYRFILGRFRYRAPSPTAVEQAILRTQSAYDCVLEDLDDTPHDGPRAVHDDPAAIAPEAPAVADATDAPAPTPASAPAPAVVG</sequence>
<keyword evidence="4 5" id="KW-0067">ATP-binding</keyword>
<feature type="region of interest" description="Disordered" evidence="6">
    <location>
        <begin position="399"/>
        <end position="444"/>
    </location>
</feature>
<keyword evidence="3" id="KW-0658">Purine biosynthesis</keyword>
<evidence type="ECO:0000313" key="8">
    <source>
        <dbReference type="EMBL" id="KUN07192.1"/>
    </source>
</evidence>
<dbReference type="PROSITE" id="PS50975">
    <property type="entry name" value="ATP_GRASP"/>
    <property type="match status" value="1"/>
</dbReference>
<evidence type="ECO:0000256" key="5">
    <source>
        <dbReference type="PROSITE-ProRule" id="PRU00409"/>
    </source>
</evidence>
<feature type="compositionally biased region" description="Low complexity" evidence="6">
    <location>
        <begin position="414"/>
        <end position="430"/>
    </location>
</feature>
<accession>A0A101P925</accession>
<evidence type="ECO:0000256" key="3">
    <source>
        <dbReference type="ARBA" id="ARBA00022755"/>
    </source>
</evidence>
<keyword evidence="9" id="KW-1185">Reference proteome</keyword>
<dbReference type="AlphaFoldDB" id="A0A101P925"/>
<dbReference type="InterPro" id="IPR052032">
    <property type="entry name" value="ATP-dep_AA_Ligase"/>
</dbReference>
<dbReference type="GO" id="GO:0046872">
    <property type="term" value="F:metal ion binding"/>
    <property type="evidence" value="ECO:0007669"/>
    <property type="project" value="InterPro"/>
</dbReference>
<feature type="compositionally biased region" description="Basic and acidic residues" evidence="6">
    <location>
        <begin position="400"/>
        <end position="413"/>
    </location>
</feature>
<dbReference type="InterPro" id="IPR003135">
    <property type="entry name" value="ATP-grasp_carboxylate-amine"/>
</dbReference>
<organism evidence="8 9">
    <name type="scientific">Streptomyces yokosukanensis</name>
    <dbReference type="NCBI Taxonomy" id="67386"/>
    <lineage>
        <taxon>Bacteria</taxon>
        <taxon>Bacillati</taxon>
        <taxon>Actinomycetota</taxon>
        <taxon>Actinomycetes</taxon>
        <taxon>Kitasatosporales</taxon>
        <taxon>Streptomycetaceae</taxon>
        <taxon>Streptomyces</taxon>
    </lineage>
</organism>
<evidence type="ECO:0000259" key="7">
    <source>
        <dbReference type="PROSITE" id="PS50975"/>
    </source>
</evidence>
<dbReference type="EMBL" id="LMWN01000013">
    <property type="protein sequence ID" value="KUN07192.1"/>
    <property type="molecule type" value="Genomic_DNA"/>
</dbReference>
<dbReference type="Proteomes" id="UP000053127">
    <property type="component" value="Unassembled WGS sequence"/>
</dbReference>
<dbReference type="GO" id="GO:0016874">
    <property type="term" value="F:ligase activity"/>
    <property type="evidence" value="ECO:0007669"/>
    <property type="project" value="UniProtKB-KW"/>
</dbReference>
<dbReference type="RefSeq" id="WP_067121110.1">
    <property type="nucleotide sequence ID" value="NZ_KQ948209.1"/>
</dbReference>
<evidence type="ECO:0000256" key="4">
    <source>
        <dbReference type="ARBA" id="ARBA00022840"/>
    </source>
</evidence>
<dbReference type="PANTHER" id="PTHR43585:SF2">
    <property type="entry name" value="ATP-GRASP ENZYME FSQD"/>
    <property type="match status" value="1"/>
</dbReference>
<name>A0A101P925_9ACTN</name>
<comment type="caution">
    <text evidence="8">The sequence shown here is derived from an EMBL/GenBank/DDBJ whole genome shotgun (WGS) entry which is preliminary data.</text>
</comment>
<dbReference type="Gene3D" id="3.30.1490.20">
    <property type="entry name" value="ATP-grasp fold, A domain"/>
    <property type="match status" value="1"/>
</dbReference>
<protein>
    <recommendedName>
        <fullName evidence="7">ATP-grasp domain-containing protein</fullName>
    </recommendedName>
</protein>
<feature type="domain" description="ATP-grasp" evidence="7">
    <location>
        <begin position="114"/>
        <end position="301"/>
    </location>
</feature>
<dbReference type="InterPro" id="IPR011761">
    <property type="entry name" value="ATP-grasp"/>
</dbReference>
<proteinExistence type="predicted"/>
<keyword evidence="2 5" id="KW-0547">Nucleotide-binding</keyword>
<dbReference type="GO" id="GO:0005524">
    <property type="term" value="F:ATP binding"/>
    <property type="evidence" value="ECO:0007669"/>
    <property type="project" value="UniProtKB-UniRule"/>
</dbReference>
<dbReference type="Gene3D" id="3.40.50.20">
    <property type="match status" value="1"/>
</dbReference>